<dbReference type="InterPro" id="IPR020846">
    <property type="entry name" value="MFS_dom"/>
</dbReference>
<evidence type="ECO:0000256" key="5">
    <source>
        <dbReference type="ARBA" id="ARBA00023136"/>
    </source>
</evidence>
<keyword evidence="2" id="KW-0813">Transport</keyword>
<feature type="transmembrane region" description="Helical" evidence="7">
    <location>
        <begin position="67"/>
        <end position="90"/>
    </location>
</feature>
<gene>
    <name evidence="9" type="ORF">CU098_007825</name>
</gene>
<evidence type="ECO:0000256" key="3">
    <source>
        <dbReference type="ARBA" id="ARBA00022692"/>
    </source>
</evidence>
<protein>
    <recommendedName>
        <fullName evidence="8">Major facilitator superfamily (MFS) profile domain-containing protein</fullName>
    </recommendedName>
</protein>
<feature type="transmembrane region" description="Helical" evidence="7">
    <location>
        <begin position="335"/>
        <end position="356"/>
    </location>
</feature>
<evidence type="ECO:0000259" key="8">
    <source>
        <dbReference type="PROSITE" id="PS50850"/>
    </source>
</evidence>
<dbReference type="InterPro" id="IPR036259">
    <property type="entry name" value="MFS_trans_sf"/>
</dbReference>
<dbReference type="Gene3D" id="1.20.1250.20">
    <property type="entry name" value="MFS general substrate transporter like domains"/>
    <property type="match status" value="1"/>
</dbReference>
<dbReference type="Gene3D" id="1.20.1720.10">
    <property type="entry name" value="Multidrug resistance protein D"/>
    <property type="match status" value="1"/>
</dbReference>
<dbReference type="PANTHER" id="PTHR23502:SF132">
    <property type="entry name" value="POLYAMINE TRANSPORTER 2-RELATED"/>
    <property type="match status" value="1"/>
</dbReference>
<dbReference type="GO" id="GO:0005886">
    <property type="term" value="C:plasma membrane"/>
    <property type="evidence" value="ECO:0007669"/>
    <property type="project" value="TreeGrafter"/>
</dbReference>
<feature type="transmembrane region" description="Helical" evidence="7">
    <location>
        <begin position="377"/>
        <end position="398"/>
    </location>
</feature>
<keyword evidence="10" id="KW-1185">Reference proteome</keyword>
<feature type="transmembrane region" description="Helical" evidence="7">
    <location>
        <begin position="297"/>
        <end position="315"/>
    </location>
</feature>
<dbReference type="SUPFAM" id="SSF103473">
    <property type="entry name" value="MFS general substrate transporter"/>
    <property type="match status" value="1"/>
</dbReference>
<evidence type="ECO:0000256" key="7">
    <source>
        <dbReference type="SAM" id="Phobius"/>
    </source>
</evidence>
<keyword evidence="4 7" id="KW-1133">Transmembrane helix</keyword>
<proteinExistence type="predicted"/>
<keyword evidence="5 7" id="KW-0472">Membrane</keyword>
<feature type="transmembrane region" description="Helical" evidence="7">
    <location>
        <begin position="444"/>
        <end position="465"/>
    </location>
</feature>
<comment type="caution">
    <text evidence="9">The sequence shown here is derived from an EMBL/GenBank/DDBJ whole genome shotgun (WGS) entry which is preliminary data.</text>
</comment>
<dbReference type="GO" id="GO:0022857">
    <property type="term" value="F:transmembrane transporter activity"/>
    <property type="evidence" value="ECO:0007669"/>
    <property type="project" value="InterPro"/>
</dbReference>
<evidence type="ECO:0000256" key="4">
    <source>
        <dbReference type="ARBA" id="ARBA00022989"/>
    </source>
</evidence>
<feature type="transmembrane region" description="Helical" evidence="7">
    <location>
        <begin position="192"/>
        <end position="212"/>
    </location>
</feature>
<evidence type="ECO:0000256" key="2">
    <source>
        <dbReference type="ARBA" id="ARBA00022448"/>
    </source>
</evidence>
<dbReference type="OrthoDB" id="3936150at2759"/>
<dbReference type="STRING" id="4846.A0A367KEY4"/>
<accession>A0A367KEY4</accession>
<organism evidence="9 10">
    <name type="scientific">Rhizopus stolonifer</name>
    <name type="common">Rhizopus nigricans</name>
    <dbReference type="NCBI Taxonomy" id="4846"/>
    <lineage>
        <taxon>Eukaryota</taxon>
        <taxon>Fungi</taxon>
        <taxon>Fungi incertae sedis</taxon>
        <taxon>Mucoromycota</taxon>
        <taxon>Mucoromycotina</taxon>
        <taxon>Mucoromycetes</taxon>
        <taxon>Mucorales</taxon>
        <taxon>Mucorineae</taxon>
        <taxon>Rhizopodaceae</taxon>
        <taxon>Rhizopus</taxon>
    </lineage>
</organism>
<dbReference type="AlphaFoldDB" id="A0A367KEY4"/>
<dbReference type="EMBL" id="PJQM01001809">
    <property type="protein sequence ID" value="RCI00727.1"/>
    <property type="molecule type" value="Genomic_DNA"/>
</dbReference>
<feature type="domain" description="Major facilitator superfamily (MFS) profile" evidence="8">
    <location>
        <begin position="36"/>
        <end position="496"/>
    </location>
</feature>
<feature type="transmembrane region" description="Helical" evidence="7">
    <location>
        <begin position="102"/>
        <end position="122"/>
    </location>
</feature>
<comment type="subcellular location">
    <subcellularLocation>
        <location evidence="1">Membrane</location>
        <topology evidence="1">Multi-pass membrane protein</topology>
    </subcellularLocation>
</comment>
<feature type="transmembrane region" description="Helical" evidence="7">
    <location>
        <begin position="471"/>
        <end position="491"/>
    </location>
</feature>
<evidence type="ECO:0000256" key="6">
    <source>
        <dbReference type="SAM" id="MobiDB-lite"/>
    </source>
</evidence>
<name>A0A367KEY4_RHIST</name>
<reference evidence="9 10" key="1">
    <citation type="journal article" date="2018" name="G3 (Bethesda)">
        <title>Phylogenetic and Phylogenomic Definition of Rhizopus Species.</title>
        <authorList>
            <person name="Gryganskyi A.P."/>
            <person name="Golan J."/>
            <person name="Dolatabadi S."/>
            <person name="Mondo S."/>
            <person name="Robb S."/>
            <person name="Idnurm A."/>
            <person name="Muszewska A."/>
            <person name="Steczkiewicz K."/>
            <person name="Masonjones S."/>
            <person name="Liao H.L."/>
            <person name="Gajdeczka M.T."/>
            <person name="Anike F."/>
            <person name="Vuek A."/>
            <person name="Anishchenko I.M."/>
            <person name="Voigt K."/>
            <person name="de Hoog G.S."/>
            <person name="Smith M.E."/>
            <person name="Heitman J."/>
            <person name="Vilgalys R."/>
            <person name="Stajich J.E."/>
        </authorList>
    </citation>
    <scope>NUCLEOTIDE SEQUENCE [LARGE SCALE GENOMIC DNA]</scope>
    <source>
        <strain evidence="9 10">LSU 92-RS-03</strain>
    </source>
</reference>
<feature type="region of interest" description="Disordered" evidence="6">
    <location>
        <begin position="259"/>
        <end position="279"/>
    </location>
</feature>
<feature type="transmembrane region" description="Helical" evidence="7">
    <location>
        <begin position="35"/>
        <end position="55"/>
    </location>
</feature>
<dbReference type="InterPro" id="IPR011701">
    <property type="entry name" value="MFS"/>
</dbReference>
<sequence length="504" mass="54976">MSSNSKVKAVLKSRLLLKPPVDTDPRLHTTKRRGVILFCLALCACTPGFSSTIYFPGLPDITSDLNAPAIATTLTAALFILAMGIAPVFWASLSDYYQVRRVLFLFSMLIFAAASIGCAFINNIWGLVVLRCVQSVGASCGQSVGAGVVADCYPVERRGSAFGKYFFGVFFGPLMGPIIGGFLIMSDLTWRATFWFCFAFAIFIFSLVFFFFPETYRINSKFDLKLPIVQPNNASSTDVDTSELSQSNKILGEEENISLESSVQKNKEEKSTAETTNSQEKKGINPIAPFLLLRHPYIFIASLASGIAFGSMFAVETITPDLYEVHYGFTSWKTGLSYLSGGIGNLLGAIVSGNTSDRLLLRARERRGGKEIVEDRLTVTLWPAFFFFMPFGILLYGWTIERGFVVWAPIVGFGCLNFGMNLIMTGTSAYLVDSLPGEGASVTAAANLVRMVIACVLTIAANPMVTAIGSGYTSVFLACLCILGSILLVFLKLYGERMRHHSGH</sequence>
<feature type="transmembrane region" description="Helical" evidence="7">
    <location>
        <begin position="128"/>
        <end position="153"/>
    </location>
</feature>
<dbReference type="PANTHER" id="PTHR23502">
    <property type="entry name" value="MAJOR FACILITATOR SUPERFAMILY"/>
    <property type="match status" value="1"/>
</dbReference>
<keyword evidence="3 7" id="KW-0812">Transmembrane</keyword>
<evidence type="ECO:0000313" key="10">
    <source>
        <dbReference type="Proteomes" id="UP000253551"/>
    </source>
</evidence>
<dbReference type="Proteomes" id="UP000253551">
    <property type="component" value="Unassembled WGS sequence"/>
</dbReference>
<dbReference type="Pfam" id="PF07690">
    <property type="entry name" value="MFS_1"/>
    <property type="match status" value="1"/>
</dbReference>
<feature type="transmembrane region" description="Helical" evidence="7">
    <location>
        <begin position="165"/>
        <end position="186"/>
    </location>
</feature>
<evidence type="ECO:0000313" key="9">
    <source>
        <dbReference type="EMBL" id="RCI00727.1"/>
    </source>
</evidence>
<feature type="transmembrane region" description="Helical" evidence="7">
    <location>
        <begin position="404"/>
        <end position="432"/>
    </location>
</feature>
<evidence type="ECO:0000256" key="1">
    <source>
        <dbReference type="ARBA" id="ARBA00004141"/>
    </source>
</evidence>
<dbReference type="PROSITE" id="PS50850">
    <property type="entry name" value="MFS"/>
    <property type="match status" value="1"/>
</dbReference>